<protein>
    <submittedName>
        <fullName evidence="1">Uncharacterized protein</fullName>
    </submittedName>
</protein>
<dbReference type="Proteomes" id="UP000738359">
    <property type="component" value="Unassembled WGS sequence"/>
</dbReference>
<dbReference type="AlphaFoldDB" id="A0A9P6M4L7"/>
<dbReference type="EMBL" id="JAAAHY010000268">
    <property type="protein sequence ID" value="KAF9965301.1"/>
    <property type="molecule type" value="Genomic_DNA"/>
</dbReference>
<comment type="caution">
    <text evidence="1">The sequence shown here is derived from an EMBL/GenBank/DDBJ whole genome shotgun (WGS) entry which is preliminary data.</text>
</comment>
<sequence length="261" mass="29534">MADQLLLIQACPALTDFQWINVESGDEYPSSDDFDEYRQGVVQDELDKVEELEIAGTQTDSSIALAINNMPRIRSLILAKNGLGPLSFEAIQPSLSTLCRFDVQSHDITSAMIQTILCSCPVLEFFRAGVMIARDAIAEDKDWACMSTLKVLSLSFRFESHETHLQDALFARLARLTRLEQLIMHEPCTEFEGEFGLRLSLEQGFGRLSTLTGMKFLSTIDDETQTLGTEEVEWMRMHWPDLITFCSYTSQGDSAWERILE</sequence>
<keyword evidence="2" id="KW-1185">Reference proteome</keyword>
<proteinExistence type="predicted"/>
<dbReference type="OrthoDB" id="2432222at2759"/>
<evidence type="ECO:0000313" key="2">
    <source>
        <dbReference type="Proteomes" id="UP000738359"/>
    </source>
</evidence>
<accession>A0A9P6M4L7</accession>
<reference evidence="1" key="1">
    <citation type="journal article" date="2020" name="Fungal Divers.">
        <title>Resolving the Mortierellaceae phylogeny through synthesis of multi-gene phylogenetics and phylogenomics.</title>
        <authorList>
            <person name="Vandepol N."/>
            <person name="Liber J."/>
            <person name="Desiro A."/>
            <person name="Na H."/>
            <person name="Kennedy M."/>
            <person name="Barry K."/>
            <person name="Grigoriev I.V."/>
            <person name="Miller A.N."/>
            <person name="O'Donnell K."/>
            <person name="Stajich J.E."/>
            <person name="Bonito G."/>
        </authorList>
    </citation>
    <scope>NUCLEOTIDE SEQUENCE</scope>
    <source>
        <strain evidence="1">CK1249</strain>
    </source>
</reference>
<dbReference type="SUPFAM" id="SSF52047">
    <property type="entry name" value="RNI-like"/>
    <property type="match status" value="1"/>
</dbReference>
<name>A0A9P6M4L7_MORAP</name>
<gene>
    <name evidence="1" type="ORF">BGZ70_005082</name>
</gene>
<evidence type="ECO:0000313" key="1">
    <source>
        <dbReference type="EMBL" id="KAF9965301.1"/>
    </source>
</evidence>
<dbReference type="InterPro" id="IPR032675">
    <property type="entry name" value="LRR_dom_sf"/>
</dbReference>
<organism evidence="1 2">
    <name type="scientific">Mortierella alpina</name>
    <name type="common">Oleaginous fungus</name>
    <name type="synonym">Mortierella renispora</name>
    <dbReference type="NCBI Taxonomy" id="64518"/>
    <lineage>
        <taxon>Eukaryota</taxon>
        <taxon>Fungi</taxon>
        <taxon>Fungi incertae sedis</taxon>
        <taxon>Mucoromycota</taxon>
        <taxon>Mortierellomycotina</taxon>
        <taxon>Mortierellomycetes</taxon>
        <taxon>Mortierellales</taxon>
        <taxon>Mortierellaceae</taxon>
        <taxon>Mortierella</taxon>
    </lineage>
</organism>
<dbReference type="Gene3D" id="3.80.10.10">
    <property type="entry name" value="Ribonuclease Inhibitor"/>
    <property type="match status" value="1"/>
</dbReference>